<dbReference type="PANTHER" id="PTHR11804:SF5">
    <property type="entry name" value="OLIGOENDOPEPTIDASE F"/>
    <property type="match status" value="1"/>
</dbReference>
<evidence type="ECO:0000256" key="2">
    <source>
        <dbReference type="ARBA" id="ARBA00022723"/>
    </source>
</evidence>
<dbReference type="NCBIfam" id="TIGR02290">
    <property type="entry name" value="M3_fam_3"/>
    <property type="match status" value="1"/>
</dbReference>
<evidence type="ECO:0000256" key="1">
    <source>
        <dbReference type="ARBA" id="ARBA00022670"/>
    </source>
</evidence>
<evidence type="ECO:0000259" key="7">
    <source>
        <dbReference type="Pfam" id="PF01432"/>
    </source>
</evidence>
<dbReference type="Gene3D" id="1.10.1370.20">
    <property type="entry name" value="Oligoendopeptidase f, C-terminal domain"/>
    <property type="match status" value="1"/>
</dbReference>
<evidence type="ECO:0000256" key="5">
    <source>
        <dbReference type="ARBA" id="ARBA00023049"/>
    </source>
</evidence>
<evidence type="ECO:0000259" key="8">
    <source>
        <dbReference type="Pfam" id="PF08439"/>
    </source>
</evidence>
<evidence type="ECO:0000313" key="10">
    <source>
        <dbReference type="Proteomes" id="UP001216595"/>
    </source>
</evidence>
<comment type="similarity">
    <text evidence="6">Belongs to the peptidase M3 family.</text>
</comment>
<dbReference type="InterPro" id="IPR001567">
    <property type="entry name" value="Pept_M3A_M3B_dom"/>
</dbReference>
<comment type="caution">
    <text evidence="9">The sequence shown here is derived from an EMBL/GenBank/DDBJ whole genome shotgun (WGS) entry which is preliminary data.</text>
</comment>
<keyword evidence="1 6" id="KW-0645">Protease</keyword>
<dbReference type="InterPro" id="IPR011977">
    <property type="entry name" value="Pept_M3B_clade3"/>
</dbReference>
<dbReference type="InterPro" id="IPR045090">
    <property type="entry name" value="Pept_M3A_M3B"/>
</dbReference>
<keyword evidence="2 6" id="KW-0479">Metal-binding</keyword>
<keyword evidence="4 6" id="KW-0862">Zinc</keyword>
<protein>
    <submittedName>
        <fullName evidence="9">M3 family oligoendopeptidase</fullName>
    </submittedName>
</protein>
<evidence type="ECO:0000256" key="6">
    <source>
        <dbReference type="RuleBase" id="RU003435"/>
    </source>
</evidence>
<dbReference type="PANTHER" id="PTHR11804">
    <property type="entry name" value="PROTEASE M3 THIMET OLIGOPEPTIDASE-RELATED"/>
    <property type="match status" value="1"/>
</dbReference>
<gene>
    <name evidence="9" type="ORF">PQU94_17795</name>
</gene>
<reference evidence="9 10" key="1">
    <citation type="submission" date="2023-01" db="EMBL/GenBank/DDBJ databases">
        <title>Novel species of the genus Asticcacaulis isolated from rivers.</title>
        <authorList>
            <person name="Lu H."/>
        </authorList>
    </citation>
    <scope>NUCLEOTIDE SEQUENCE [LARGE SCALE GENOMIC DNA]</scope>
    <source>
        <strain evidence="9 10">DXS10W</strain>
    </source>
</reference>
<organism evidence="9 10">
    <name type="scientific">Asticcacaulis currens</name>
    <dbReference type="NCBI Taxonomy" id="2984210"/>
    <lineage>
        <taxon>Bacteria</taxon>
        <taxon>Pseudomonadati</taxon>
        <taxon>Pseudomonadota</taxon>
        <taxon>Alphaproteobacteria</taxon>
        <taxon>Caulobacterales</taxon>
        <taxon>Caulobacteraceae</taxon>
        <taxon>Asticcacaulis</taxon>
    </lineage>
</organism>
<accession>A0ABT5IJT7</accession>
<dbReference type="Gene3D" id="1.20.140.70">
    <property type="entry name" value="Oligopeptidase f, N-terminal domain"/>
    <property type="match status" value="1"/>
</dbReference>
<dbReference type="CDD" id="cd09610">
    <property type="entry name" value="M3B_PepF"/>
    <property type="match status" value="1"/>
</dbReference>
<evidence type="ECO:0000256" key="4">
    <source>
        <dbReference type="ARBA" id="ARBA00022833"/>
    </source>
</evidence>
<sequence>MTKPVLTDSAPALSQTLPIWDLTDLYSGVDDPKIAADFAAAATTLKELQKLQGNFVAARGNAERLGLLIDQAATLYERASDRMAGAMAYTTLASTIAREDTQIAKLDADLRNKAALISTDSLFLSLELNQLEDWEIEQALRVTEKAQKWRPWLRRIRANRPHELSADLEKLLLEKMPGAASWVRLFDETLTRLRVRIGPKSKPEILTLNDALTRLSSPDEAVRKAAAEGLSVALKDNAPVLALALNTLAFEKQVEDRWRKFATPAASRHLANEVDGDAVDAMAEAVSESYAALSHRYYALKAKVMGKTVLNFWDRNAPLTSAAPKLYSWDEARRIVLDSFARLGPDFAERAAVFFEKPWIDAQPREGKSSGAYAHPVSSSHHPYVMLNFTGERREMLTLAHELGHAVHQTLAAPLGSILADTPLTLAETASIFAEGLVFEYLVADASPEDKKALLAGKIEDGLNSVVRQIAFHRFEERFHAERLEGEVPLDRLNALWLEVMGESLGPAMKLNDGYEYWWAYISHFVHAPFYVYAYAFGDLLVSALMEKRRENPEAFTPLYAQLLSAGGTKTYVEALAPFGLNPREKAFWEMGCQRLKGLIDQFEALV</sequence>
<dbReference type="EMBL" id="JAQQKW010000017">
    <property type="protein sequence ID" value="MDC7696133.1"/>
    <property type="molecule type" value="Genomic_DNA"/>
</dbReference>
<dbReference type="RefSeq" id="WP_272742775.1">
    <property type="nucleotide sequence ID" value="NZ_JAQQKW010000017.1"/>
</dbReference>
<dbReference type="Pfam" id="PF08439">
    <property type="entry name" value="Peptidase_M3_N"/>
    <property type="match status" value="1"/>
</dbReference>
<proteinExistence type="inferred from homology"/>
<name>A0ABT5IJT7_9CAUL</name>
<dbReference type="InterPro" id="IPR013647">
    <property type="entry name" value="OligopepF_N_dom"/>
</dbReference>
<dbReference type="InterPro" id="IPR042088">
    <property type="entry name" value="OligoPept_F_C"/>
</dbReference>
<keyword evidence="5 6" id="KW-0482">Metalloprotease</keyword>
<dbReference type="Pfam" id="PF01432">
    <property type="entry name" value="Peptidase_M3"/>
    <property type="match status" value="1"/>
</dbReference>
<evidence type="ECO:0000313" key="9">
    <source>
        <dbReference type="EMBL" id="MDC7696133.1"/>
    </source>
</evidence>
<keyword evidence="10" id="KW-1185">Reference proteome</keyword>
<comment type="cofactor">
    <cofactor evidence="6">
        <name>Zn(2+)</name>
        <dbReference type="ChEBI" id="CHEBI:29105"/>
    </cofactor>
    <text evidence="6">Binds 1 zinc ion.</text>
</comment>
<dbReference type="Proteomes" id="UP001216595">
    <property type="component" value="Unassembled WGS sequence"/>
</dbReference>
<evidence type="ECO:0000256" key="3">
    <source>
        <dbReference type="ARBA" id="ARBA00022801"/>
    </source>
</evidence>
<feature type="domain" description="Peptidase M3A/M3B catalytic" evidence="7">
    <location>
        <begin position="215"/>
        <end position="592"/>
    </location>
</feature>
<dbReference type="SUPFAM" id="SSF55486">
    <property type="entry name" value="Metalloproteases ('zincins'), catalytic domain"/>
    <property type="match status" value="1"/>
</dbReference>
<keyword evidence="3 6" id="KW-0378">Hydrolase</keyword>
<feature type="domain" description="Oligopeptidase F N-terminal" evidence="8">
    <location>
        <begin position="127"/>
        <end position="194"/>
    </location>
</feature>